<evidence type="ECO:0000256" key="1">
    <source>
        <dbReference type="SAM" id="MobiDB-lite"/>
    </source>
</evidence>
<feature type="transmembrane region" description="Helical" evidence="2">
    <location>
        <begin position="93"/>
        <end position="115"/>
    </location>
</feature>
<dbReference type="HOGENOM" id="CLU_1783346_0_0_0"/>
<dbReference type="OrthoDB" id="9794316at2"/>
<keyword evidence="2" id="KW-1133">Transmembrane helix</keyword>
<gene>
    <name evidence="3" type="ORF">NIDE0239</name>
</gene>
<dbReference type="EMBL" id="FP929003">
    <property type="protein sequence ID" value="CBK40021.1"/>
    <property type="molecule type" value="Genomic_DNA"/>
</dbReference>
<accession>D8P9W2</accession>
<feature type="region of interest" description="Disordered" evidence="1">
    <location>
        <begin position="122"/>
        <end position="145"/>
    </location>
</feature>
<name>D8P9W2_9BACT</name>
<dbReference type="AlphaFoldDB" id="D8P9W2"/>
<keyword evidence="2" id="KW-0472">Membrane</keyword>
<reference evidence="3 4" key="1">
    <citation type="journal article" date="2010" name="Proc. Natl. Acad. Sci. U.S.A.">
        <title>A Nitrospira metagenome illuminates the physiology and evolution of globally important nitrite-oxidizing bacteria.</title>
        <authorList>
            <person name="Lucker S."/>
            <person name="Wagner M."/>
            <person name="Maixner F."/>
            <person name="Pelletier E."/>
            <person name="Koch H."/>
            <person name="Vacherie B."/>
            <person name="Rattei T."/>
            <person name="Sinninghe Damste J."/>
            <person name="Spieck E."/>
            <person name="Le Paslier D."/>
            <person name="Daims H."/>
        </authorList>
    </citation>
    <scope>NUCLEOTIDE SEQUENCE [LARGE SCALE GENOMIC DNA]</scope>
</reference>
<evidence type="ECO:0000313" key="4">
    <source>
        <dbReference type="Proteomes" id="UP000001660"/>
    </source>
</evidence>
<feature type="transmembrane region" description="Helical" evidence="2">
    <location>
        <begin position="55"/>
        <end position="73"/>
    </location>
</feature>
<keyword evidence="2" id="KW-0812">Transmembrane</keyword>
<proteinExistence type="predicted"/>
<keyword evidence="4" id="KW-1185">Reference proteome</keyword>
<feature type="transmembrane region" description="Helical" evidence="2">
    <location>
        <begin position="9"/>
        <end position="26"/>
    </location>
</feature>
<evidence type="ECO:0000313" key="3">
    <source>
        <dbReference type="EMBL" id="CBK40021.1"/>
    </source>
</evidence>
<protein>
    <submittedName>
        <fullName evidence="3">Uncharacterized protein</fullName>
    </submittedName>
</protein>
<organism evidence="3 4">
    <name type="scientific">Nitrospira defluvii</name>
    <dbReference type="NCBI Taxonomy" id="330214"/>
    <lineage>
        <taxon>Bacteria</taxon>
        <taxon>Pseudomonadati</taxon>
        <taxon>Nitrospirota</taxon>
        <taxon>Nitrospiria</taxon>
        <taxon>Nitrospirales</taxon>
        <taxon>Nitrospiraceae</taxon>
        <taxon>Nitrospira</taxon>
    </lineage>
</organism>
<dbReference type="Proteomes" id="UP000001660">
    <property type="component" value="Chromosome"/>
</dbReference>
<feature type="transmembrane region" description="Helical" evidence="2">
    <location>
        <begin position="32"/>
        <end position="48"/>
    </location>
</feature>
<sequence length="145" mass="16304">MKTWWTPQLHAVLGGIVVAIGIFVMWEQAATTWALLVAVASTAFLWWQGRSIAAVWAWTTMGLGIESMSWPIVTMIRMRMGGSQPTEEQMETILNAVLFGLFTSVFWITFAFGLFKRIREQNAPPVPPPGTEPVPARSKKKRARR</sequence>
<evidence type="ECO:0000256" key="2">
    <source>
        <dbReference type="SAM" id="Phobius"/>
    </source>
</evidence>
<dbReference type="KEGG" id="nde:NIDE0239"/>